<evidence type="ECO:0000313" key="3">
    <source>
        <dbReference type="Proteomes" id="UP000187455"/>
    </source>
</evidence>
<dbReference type="CDD" id="cd21151">
    <property type="entry name" value="PUA_Nip7-like"/>
    <property type="match status" value="1"/>
</dbReference>
<accession>A0A1R0H9A0</accession>
<gene>
    <name evidence="2" type="ORF">AYI68_g46</name>
</gene>
<proteinExistence type="predicted"/>
<dbReference type="GO" id="GO:0003723">
    <property type="term" value="F:RNA binding"/>
    <property type="evidence" value="ECO:0007669"/>
    <property type="project" value="InterPro"/>
</dbReference>
<dbReference type="AlphaFoldDB" id="A0A1R0H9A0"/>
<dbReference type="EMBL" id="LSSL01000008">
    <property type="protein sequence ID" value="OLY85760.1"/>
    <property type="molecule type" value="Genomic_DNA"/>
</dbReference>
<sequence length="129" mass="14338">MKVAMSVGNKNLISLGICFGKFTRTMKFRLHITALGYIAQYSKYKVWLKNNGVMTFLYGNNVLKAHVGKMSEDAPEHVGIAVMSLDDVPLGFGVTSKSTPETRKMDPTGIVVYHQADAGEYLRDEDTLF</sequence>
<feature type="domain" description="PUA" evidence="1">
    <location>
        <begin position="44"/>
        <end position="119"/>
    </location>
</feature>
<dbReference type="PROSITE" id="PS50890">
    <property type="entry name" value="PUA"/>
    <property type="match status" value="1"/>
</dbReference>
<dbReference type="Proteomes" id="UP000187455">
    <property type="component" value="Unassembled WGS sequence"/>
</dbReference>
<dbReference type="FunFam" id="2.30.130.10:FF:000002">
    <property type="entry name" value="60S ribosome subunit biogenesis protein NIP7 homolog"/>
    <property type="match status" value="1"/>
</dbReference>
<protein>
    <submittedName>
        <fullName evidence="2">60S ribosome subunit biogenesis protein nip7</fullName>
    </submittedName>
</protein>
<dbReference type="STRING" id="133383.A0A1R0H9A0"/>
<dbReference type="InterPro" id="IPR015947">
    <property type="entry name" value="PUA-like_sf"/>
</dbReference>
<dbReference type="SUPFAM" id="SSF88697">
    <property type="entry name" value="PUA domain-like"/>
    <property type="match status" value="1"/>
</dbReference>
<dbReference type="Pfam" id="PF03657">
    <property type="entry name" value="UPF0113"/>
    <property type="match status" value="1"/>
</dbReference>
<dbReference type="Pfam" id="PF17833">
    <property type="entry name" value="pre-PUA_NIP7"/>
    <property type="match status" value="1"/>
</dbReference>
<dbReference type="SUPFAM" id="SSF88802">
    <property type="entry name" value="Pre-PUA domain"/>
    <property type="match status" value="1"/>
</dbReference>
<dbReference type="InterPro" id="IPR036974">
    <property type="entry name" value="PUA_sf"/>
</dbReference>
<keyword evidence="3" id="KW-1185">Reference proteome</keyword>
<dbReference type="OrthoDB" id="27490at2759"/>
<evidence type="ECO:0000313" key="2">
    <source>
        <dbReference type="EMBL" id="OLY85760.1"/>
    </source>
</evidence>
<comment type="caution">
    <text evidence="2">The sequence shown here is derived from an EMBL/GenBank/DDBJ whole genome shotgun (WGS) entry which is preliminary data.</text>
</comment>
<dbReference type="Gene3D" id="3.10.450.220">
    <property type="match status" value="1"/>
</dbReference>
<dbReference type="InterPro" id="IPR005155">
    <property type="entry name" value="UPF0113_PUA"/>
</dbReference>
<dbReference type="InterPro" id="IPR002478">
    <property type="entry name" value="PUA"/>
</dbReference>
<reference evidence="2 3" key="1">
    <citation type="journal article" date="2016" name="Mol. Biol. Evol.">
        <title>Genome-Wide Survey of Gut Fungi (Harpellales) Reveals the First Horizontally Transferred Ubiquitin Gene from a Mosquito Host.</title>
        <authorList>
            <person name="Wang Y."/>
            <person name="White M.M."/>
            <person name="Kvist S."/>
            <person name="Moncalvo J.M."/>
        </authorList>
    </citation>
    <scope>NUCLEOTIDE SEQUENCE [LARGE SCALE GENOMIC DNA]</scope>
    <source>
        <strain evidence="2 3">ALG-7-W6</strain>
    </source>
</reference>
<dbReference type="Gene3D" id="2.30.130.10">
    <property type="entry name" value="PUA domain"/>
    <property type="match status" value="1"/>
</dbReference>
<evidence type="ECO:0000259" key="1">
    <source>
        <dbReference type="SMART" id="SM00359"/>
    </source>
</evidence>
<dbReference type="InterPro" id="IPR040598">
    <property type="entry name" value="NIP7_N"/>
</dbReference>
<organism evidence="2 3">
    <name type="scientific">Smittium mucronatum</name>
    <dbReference type="NCBI Taxonomy" id="133383"/>
    <lineage>
        <taxon>Eukaryota</taxon>
        <taxon>Fungi</taxon>
        <taxon>Fungi incertae sedis</taxon>
        <taxon>Zoopagomycota</taxon>
        <taxon>Kickxellomycotina</taxon>
        <taxon>Harpellomycetes</taxon>
        <taxon>Harpellales</taxon>
        <taxon>Legeriomycetaceae</taxon>
        <taxon>Smittium</taxon>
    </lineage>
</organism>
<dbReference type="SMART" id="SM00359">
    <property type="entry name" value="PUA"/>
    <property type="match status" value="1"/>
</dbReference>
<name>A0A1R0H9A0_9FUNG</name>